<comment type="catalytic activity">
    <reaction evidence="8">
        <text>N-terminal S-1,2-diacyl-sn-glyceryl-L-cysteinyl-[lipoprotein] + a glycerophospholipid = N-acyl-S-1,2-diacyl-sn-glyceryl-L-cysteinyl-[lipoprotein] + a 2-acyl-sn-glycero-3-phospholipid + H(+)</text>
        <dbReference type="Rhea" id="RHEA:48228"/>
        <dbReference type="Rhea" id="RHEA-COMP:14681"/>
        <dbReference type="Rhea" id="RHEA-COMP:14684"/>
        <dbReference type="ChEBI" id="CHEBI:15378"/>
        <dbReference type="ChEBI" id="CHEBI:136912"/>
        <dbReference type="ChEBI" id="CHEBI:140656"/>
        <dbReference type="ChEBI" id="CHEBI:140657"/>
        <dbReference type="ChEBI" id="CHEBI:140660"/>
        <dbReference type="EC" id="2.3.1.269"/>
    </reaction>
</comment>
<evidence type="ECO:0000256" key="3">
    <source>
        <dbReference type="ARBA" id="ARBA00022679"/>
    </source>
</evidence>
<feature type="transmembrane region" description="Helical" evidence="8">
    <location>
        <begin position="78"/>
        <end position="97"/>
    </location>
</feature>
<comment type="pathway">
    <text evidence="8">Protein modification; lipoprotein biosynthesis (N-acyl transfer).</text>
</comment>
<comment type="function">
    <text evidence="8">Catalyzes the phospholipid dependent N-acylation of the N-terminal cysteine of apolipoprotein, the last step in lipoprotein maturation.</text>
</comment>
<gene>
    <name evidence="8 10" type="primary">lnt</name>
    <name evidence="10" type="ORF">FO059_08540</name>
</gene>
<dbReference type="GO" id="GO:0042158">
    <property type="term" value="P:lipoprotein biosynthetic process"/>
    <property type="evidence" value="ECO:0007669"/>
    <property type="project" value="UniProtKB-UniRule"/>
</dbReference>
<evidence type="ECO:0000313" key="11">
    <source>
        <dbReference type="Proteomes" id="UP000317344"/>
    </source>
</evidence>
<dbReference type="Gene3D" id="3.60.110.10">
    <property type="entry name" value="Carbon-nitrogen hydrolase"/>
    <property type="match status" value="1"/>
</dbReference>
<dbReference type="PROSITE" id="PS50263">
    <property type="entry name" value="CN_HYDROLASE"/>
    <property type="match status" value="1"/>
</dbReference>
<dbReference type="SUPFAM" id="SSF56317">
    <property type="entry name" value="Carbon-nitrogen hydrolase"/>
    <property type="match status" value="1"/>
</dbReference>
<keyword evidence="11" id="KW-1185">Reference proteome</keyword>
<feature type="domain" description="CN hydrolase" evidence="9">
    <location>
        <begin position="266"/>
        <end position="518"/>
    </location>
</feature>
<comment type="subcellular location">
    <subcellularLocation>
        <location evidence="1 8">Cell membrane</location>
        <topology evidence="1 8">Multi-pass membrane protein</topology>
    </subcellularLocation>
</comment>
<dbReference type="OrthoDB" id="9804277at2"/>
<proteinExistence type="inferred from homology"/>
<name>A0A516X2Q7_9ACTN</name>
<evidence type="ECO:0000256" key="1">
    <source>
        <dbReference type="ARBA" id="ARBA00004651"/>
    </source>
</evidence>
<dbReference type="Pfam" id="PF00795">
    <property type="entry name" value="CN_hydrolase"/>
    <property type="match status" value="1"/>
</dbReference>
<dbReference type="PANTHER" id="PTHR38686">
    <property type="entry name" value="APOLIPOPROTEIN N-ACYLTRANSFERASE"/>
    <property type="match status" value="1"/>
</dbReference>
<comment type="caution">
    <text evidence="8">Lacks conserved residue(s) required for the propagation of feature annotation.</text>
</comment>
<dbReference type="InterPro" id="IPR004563">
    <property type="entry name" value="Apolipo_AcylTrfase"/>
</dbReference>
<dbReference type="CDD" id="cd07571">
    <property type="entry name" value="ALP_N-acyl_transferase"/>
    <property type="match status" value="1"/>
</dbReference>
<keyword evidence="4 8" id="KW-0812">Transmembrane</keyword>
<keyword evidence="2 8" id="KW-1003">Cell membrane</keyword>
<feature type="transmembrane region" description="Helical" evidence="8">
    <location>
        <begin position="40"/>
        <end position="57"/>
    </location>
</feature>
<evidence type="ECO:0000256" key="5">
    <source>
        <dbReference type="ARBA" id="ARBA00022989"/>
    </source>
</evidence>
<evidence type="ECO:0000256" key="4">
    <source>
        <dbReference type="ARBA" id="ARBA00022692"/>
    </source>
</evidence>
<reference evidence="10 11" key="2">
    <citation type="submission" date="2019-07" db="EMBL/GenBank/DDBJ databases">
        <authorList>
            <person name="Huang Y."/>
        </authorList>
    </citation>
    <scope>NUCLEOTIDE SEQUENCE [LARGE SCALE GENOMIC DNA]</scope>
    <source>
        <strain evidence="10 11">HY188</strain>
    </source>
</reference>
<keyword evidence="10" id="KW-0449">Lipoprotein</keyword>
<dbReference type="RefSeq" id="WP_143907971.1">
    <property type="nucleotide sequence ID" value="NZ_CP041765.1"/>
</dbReference>
<reference evidence="10 11" key="1">
    <citation type="submission" date="2019-07" db="EMBL/GenBank/DDBJ databases">
        <title>Tomitella cavernea sp. nov., an actinomycete isolated from soil.</title>
        <authorList>
            <person name="Cheng J."/>
        </authorList>
    </citation>
    <scope>NUCLEOTIDE SEQUENCE [LARGE SCALE GENOMIC DNA]</scope>
    <source>
        <strain evidence="10 11">HY188</strain>
    </source>
</reference>
<sequence>MAAPARVRRFALGWLRALPRQVLAAGGGLVVFASYPPRTAWYLAPVGIALAVLAITWPRRSRSDGVDGVAAGTGAPSLWGGFGYGFLAGAGFLLPLLPWVGLYVGPVPWLALVAAESLFVGLFGLAVAVLYRWPVAPPWLRPFAVAACWSGTEWLRSSVPFGGFPWGRLAFGQPDGILLPLASLGGAPLLSFAVALVGSGLAAAVVLAASAVAERSGDRGSRPPRAARRTRMLAAAGALTAVALPLVAGAVRAPFLPDMDSGGRRLTVAAVQGNVPRLGLGFNAQRRAVLDMHVRRTLQLADDVDAGREPRPDVVVWPENSSDIDPLRNSDAAREISYAADRIGAPILVGAVLNNGDGTTTNSVIVWNPGTGPADRHDKAILQPFGEYMPFRDFFRHFSSYVDQAGHFVPGHGDGVVAADGVPIAVATCYEIAFDRAYTDAVRAGGQFLAAPTNNATFSPSEMTYQQLAMTRVRAAEHGRAAVVAATTGVSAIIAPDGTVTQRTGVDVPAALVASIPLRTELTPATVAGPWPEYILSALGGIALAASVGAGLRRRSTR</sequence>
<dbReference type="PANTHER" id="PTHR38686:SF1">
    <property type="entry name" value="APOLIPOPROTEIN N-ACYLTRANSFERASE"/>
    <property type="match status" value="1"/>
</dbReference>
<dbReference type="Proteomes" id="UP000317344">
    <property type="component" value="Chromosome"/>
</dbReference>
<accession>A0A516X2Q7</accession>
<dbReference type="UniPathway" id="UPA00666"/>
<organism evidence="10 11">
    <name type="scientific">Tomitella fengzijianii</name>
    <dbReference type="NCBI Taxonomy" id="2597660"/>
    <lineage>
        <taxon>Bacteria</taxon>
        <taxon>Bacillati</taxon>
        <taxon>Actinomycetota</taxon>
        <taxon>Actinomycetes</taxon>
        <taxon>Mycobacteriales</taxon>
        <taxon>Tomitella</taxon>
    </lineage>
</organism>
<feature type="transmembrane region" description="Helical" evidence="8">
    <location>
        <begin position="233"/>
        <end position="255"/>
    </location>
</feature>
<dbReference type="InterPro" id="IPR003010">
    <property type="entry name" value="C-N_Hydrolase"/>
</dbReference>
<keyword evidence="5 8" id="KW-1133">Transmembrane helix</keyword>
<keyword evidence="3 8" id="KW-0808">Transferase</keyword>
<dbReference type="GO" id="GO:0016410">
    <property type="term" value="F:N-acyltransferase activity"/>
    <property type="evidence" value="ECO:0007669"/>
    <property type="project" value="UniProtKB-UniRule"/>
</dbReference>
<comment type="similarity">
    <text evidence="8">Belongs to the CN hydrolase family. Apolipoprotein N-acyltransferase subfamily.</text>
</comment>
<dbReference type="Pfam" id="PF20154">
    <property type="entry name" value="LNT_N"/>
    <property type="match status" value="1"/>
</dbReference>
<protein>
    <recommendedName>
        <fullName evidence="8">Apolipoprotein N-acyltransferase</fullName>
        <shortName evidence="8">ALP N-acyltransferase</shortName>
        <ecNumber evidence="8">2.3.1.269</ecNumber>
    </recommendedName>
</protein>
<evidence type="ECO:0000313" key="10">
    <source>
        <dbReference type="EMBL" id="QDQ97362.1"/>
    </source>
</evidence>
<feature type="transmembrane region" description="Helical" evidence="8">
    <location>
        <begin position="187"/>
        <end position="212"/>
    </location>
</feature>
<feature type="transmembrane region" description="Helical" evidence="8">
    <location>
        <begin position="109"/>
        <end position="131"/>
    </location>
</feature>
<dbReference type="InterPro" id="IPR045378">
    <property type="entry name" value="LNT_N"/>
</dbReference>
<evidence type="ECO:0000259" key="9">
    <source>
        <dbReference type="PROSITE" id="PS50263"/>
    </source>
</evidence>
<evidence type="ECO:0000256" key="2">
    <source>
        <dbReference type="ARBA" id="ARBA00022475"/>
    </source>
</evidence>
<dbReference type="HAMAP" id="MF_01148">
    <property type="entry name" value="Lnt"/>
    <property type="match status" value="1"/>
</dbReference>
<dbReference type="GO" id="GO:0005886">
    <property type="term" value="C:plasma membrane"/>
    <property type="evidence" value="ECO:0007669"/>
    <property type="project" value="UniProtKB-SubCell"/>
</dbReference>
<keyword evidence="6 8" id="KW-0472">Membrane</keyword>
<dbReference type="KEGG" id="toy:FO059_08540"/>
<evidence type="ECO:0000256" key="7">
    <source>
        <dbReference type="ARBA" id="ARBA00023315"/>
    </source>
</evidence>
<evidence type="ECO:0000256" key="6">
    <source>
        <dbReference type="ARBA" id="ARBA00023136"/>
    </source>
</evidence>
<dbReference type="AlphaFoldDB" id="A0A516X2Q7"/>
<dbReference type="EMBL" id="CP041765">
    <property type="protein sequence ID" value="QDQ97362.1"/>
    <property type="molecule type" value="Genomic_DNA"/>
</dbReference>
<dbReference type="NCBIfam" id="TIGR00546">
    <property type="entry name" value="lnt"/>
    <property type="match status" value="1"/>
</dbReference>
<keyword evidence="7 8" id="KW-0012">Acyltransferase</keyword>
<dbReference type="EC" id="2.3.1.269" evidence="8"/>
<dbReference type="InterPro" id="IPR036526">
    <property type="entry name" value="C-N_Hydrolase_sf"/>
</dbReference>
<evidence type="ECO:0000256" key="8">
    <source>
        <dbReference type="HAMAP-Rule" id="MF_01148"/>
    </source>
</evidence>